<evidence type="ECO:0000256" key="1">
    <source>
        <dbReference type="SAM" id="SignalP"/>
    </source>
</evidence>
<dbReference type="AlphaFoldDB" id="D2VS43"/>
<evidence type="ECO:0000313" key="3">
    <source>
        <dbReference type="Proteomes" id="UP000006671"/>
    </source>
</evidence>
<dbReference type="PROSITE" id="PS51257">
    <property type="entry name" value="PROKAR_LIPOPROTEIN"/>
    <property type="match status" value="1"/>
</dbReference>
<feature type="chain" id="PRO_5003037796" evidence="1">
    <location>
        <begin position="25"/>
        <end position="319"/>
    </location>
</feature>
<dbReference type="Proteomes" id="UP000006671">
    <property type="component" value="Unassembled WGS sequence"/>
</dbReference>
<accession>D2VS43</accession>
<feature type="signal peptide" evidence="1">
    <location>
        <begin position="1"/>
        <end position="24"/>
    </location>
</feature>
<dbReference type="VEuPathDB" id="AmoebaDB:NAEGRDRAFT_71806"/>
<evidence type="ECO:0000313" key="2">
    <source>
        <dbReference type="EMBL" id="EFC40360.1"/>
    </source>
</evidence>
<proteinExistence type="predicted"/>
<dbReference type="InParanoid" id="D2VS43"/>
<dbReference type="InterPro" id="IPR009030">
    <property type="entry name" value="Growth_fac_rcpt_cys_sf"/>
</dbReference>
<gene>
    <name evidence="2" type="ORF">NAEGRDRAFT_71806</name>
</gene>
<keyword evidence="1" id="KW-0732">Signal</keyword>
<dbReference type="RefSeq" id="XP_002673104.1">
    <property type="nucleotide sequence ID" value="XM_002673058.1"/>
</dbReference>
<sequence length="319" mass="35463">MKPSLSFSLTLFVILACFTCSILTSECGPGYYKQFSFIPCHQCEPGKFCPGDDKSHDCAHGSVSGIFGASSCYVCPSKRSNGHRTACLLEDTPEDASEIVDGHVFEVHAAKINNVYMSLDPQVSENDIAQVSFIGKNQFDGVTVYASLRSGYPTPANSVSQSSGLNATVSFSRDIHNFTIVYFSLFSNSKASLTILPKLFTHFTTEYSLKDNSLSLSNLNFDQTINLIQFKKDFIPKNTPVNVKFQLTGINYSYPYQLLYSTNPSLYQLNPNNANYQIQAKRNQLVQFTVKQSRDGPFVFALFDGTTLFNVNINITLNY</sequence>
<dbReference type="KEGG" id="ngr:NAEGRDRAFT_71806"/>
<reference evidence="2 3" key="1">
    <citation type="journal article" date="2010" name="Cell">
        <title>The genome of Naegleria gruberi illuminates early eukaryotic versatility.</title>
        <authorList>
            <person name="Fritz-Laylin L.K."/>
            <person name="Prochnik S.E."/>
            <person name="Ginger M.L."/>
            <person name="Dacks J.B."/>
            <person name="Carpenter M.L."/>
            <person name="Field M.C."/>
            <person name="Kuo A."/>
            <person name="Paredez A."/>
            <person name="Chapman J."/>
            <person name="Pham J."/>
            <person name="Shu S."/>
            <person name="Neupane R."/>
            <person name="Cipriano M."/>
            <person name="Mancuso J."/>
            <person name="Tu H."/>
            <person name="Salamov A."/>
            <person name="Lindquist E."/>
            <person name="Shapiro H."/>
            <person name="Lucas S."/>
            <person name="Grigoriev I.V."/>
            <person name="Cande W.Z."/>
            <person name="Fulton C."/>
            <person name="Rokhsar D.S."/>
            <person name="Dawson S.C."/>
        </authorList>
    </citation>
    <scope>NUCLEOTIDE SEQUENCE [LARGE SCALE GENOMIC DNA]</scope>
    <source>
        <strain evidence="2 3">NEG-M</strain>
    </source>
</reference>
<dbReference type="SUPFAM" id="SSF57184">
    <property type="entry name" value="Growth factor receptor domain"/>
    <property type="match status" value="1"/>
</dbReference>
<keyword evidence="3" id="KW-1185">Reference proteome</keyword>
<dbReference type="GeneID" id="8854791"/>
<dbReference type="EMBL" id="GG738893">
    <property type="protein sequence ID" value="EFC40360.1"/>
    <property type="molecule type" value="Genomic_DNA"/>
</dbReference>
<protein>
    <submittedName>
        <fullName evidence="2">Predicted protein</fullName>
    </submittedName>
</protein>
<name>D2VS43_NAEGR</name>
<organism evidence="3">
    <name type="scientific">Naegleria gruberi</name>
    <name type="common">Amoeba</name>
    <dbReference type="NCBI Taxonomy" id="5762"/>
    <lineage>
        <taxon>Eukaryota</taxon>
        <taxon>Discoba</taxon>
        <taxon>Heterolobosea</taxon>
        <taxon>Tetramitia</taxon>
        <taxon>Eutetramitia</taxon>
        <taxon>Vahlkampfiidae</taxon>
        <taxon>Naegleria</taxon>
    </lineage>
</organism>